<dbReference type="eggNOG" id="ENOG502S13H">
    <property type="taxonomic scope" value="Eukaryota"/>
</dbReference>
<evidence type="ECO:0000256" key="2">
    <source>
        <dbReference type="SAM" id="MobiDB-lite"/>
    </source>
</evidence>
<feature type="region of interest" description="Disordered" evidence="2">
    <location>
        <begin position="89"/>
        <end position="128"/>
    </location>
</feature>
<evidence type="ECO:0000313" key="4">
    <source>
        <dbReference type="EMBL" id="ETS81423.1"/>
    </source>
</evidence>
<evidence type="ECO:0000259" key="3">
    <source>
        <dbReference type="Pfam" id="PF15456"/>
    </source>
</evidence>
<name>W3X5M1_PESFW</name>
<feature type="region of interest" description="Disordered" evidence="2">
    <location>
        <begin position="200"/>
        <end position="290"/>
    </location>
</feature>
<dbReference type="OrthoDB" id="5429395at2759"/>
<feature type="compositionally biased region" description="Polar residues" evidence="2">
    <location>
        <begin position="276"/>
        <end position="289"/>
    </location>
</feature>
<protein>
    <recommendedName>
        <fullName evidence="3">Up-regulated during septation protein 1 domain-containing protein</fullName>
    </recommendedName>
</protein>
<dbReference type="HOGENOM" id="CLU_013725_0_0_1"/>
<accession>W3X5M1</accession>
<reference evidence="5" key="1">
    <citation type="journal article" date="2015" name="BMC Genomics">
        <title>Genomic and transcriptomic analysis of the endophytic fungus Pestalotiopsis fici reveals its lifestyle and high potential for synthesis of natural products.</title>
        <authorList>
            <person name="Wang X."/>
            <person name="Zhang X."/>
            <person name="Liu L."/>
            <person name="Xiang M."/>
            <person name="Wang W."/>
            <person name="Sun X."/>
            <person name="Che Y."/>
            <person name="Guo L."/>
            <person name="Liu G."/>
            <person name="Guo L."/>
            <person name="Wang C."/>
            <person name="Yin W.B."/>
            <person name="Stadler M."/>
            <person name="Zhang X."/>
            <person name="Liu X."/>
        </authorList>
    </citation>
    <scope>NUCLEOTIDE SEQUENCE [LARGE SCALE GENOMIC DNA]</scope>
    <source>
        <strain evidence="5">W106-1 / CGMCC3.15140</strain>
    </source>
</reference>
<dbReference type="RefSeq" id="XP_007833197.1">
    <property type="nucleotide sequence ID" value="XM_007835006.1"/>
</dbReference>
<keyword evidence="5" id="KW-1185">Reference proteome</keyword>
<dbReference type="STRING" id="1229662.W3X5M1"/>
<dbReference type="Pfam" id="PF15456">
    <property type="entry name" value="Uds1"/>
    <property type="match status" value="1"/>
</dbReference>
<feature type="region of interest" description="Disordered" evidence="2">
    <location>
        <begin position="533"/>
        <end position="558"/>
    </location>
</feature>
<keyword evidence="1" id="KW-0175">Coiled coil</keyword>
<feature type="coiled-coil region" evidence="1">
    <location>
        <begin position="468"/>
        <end position="495"/>
    </location>
</feature>
<feature type="compositionally biased region" description="Low complexity" evidence="2">
    <location>
        <begin position="225"/>
        <end position="234"/>
    </location>
</feature>
<evidence type="ECO:0000313" key="5">
    <source>
        <dbReference type="Proteomes" id="UP000030651"/>
    </source>
</evidence>
<dbReference type="Proteomes" id="UP000030651">
    <property type="component" value="Unassembled WGS sequence"/>
</dbReference>
<dbReference type="InterPro" id="IPR029191">
    <property type="entry name" value="Uds1"/>
</dbReference>
<evidence type="ECO:0000256" key="1">
    <source>
        <dbReference type="SAM" id="Coils"/>
    </source>
</evidence>
<dbReference type="GeneID" id="19271438"/>
<feature type="domain" description="Up-regulated during septation protein 1" evidence="3">
    <location>
        <begin position="389"/>
        <end position="505"/>
    </location>
</feature>
<dbReference type="InParanoid" id="W3X5M1"/>
<feature type="region of interest" description="Disordered" evidence="2">
    <location>
        <begin position="316"/>
        <end position="366"/>
    </location>
</feature>
<dbReference type="AlphaFoldDB" id="W3X5M1"/>
<gene>
    <name evidence="4" type="ORF">PFICI_06425</name>
</gene>
<feature type="region of interest" description="Disordered" evidence="2">
    <location>
        <begin position="667"/>
        <end position="692"/>
    </location>
</feature>
<feature type="compositionally biased region" description="Pro residues" evidence="2">
    <location>
        <begin position="673"/>
        <end position="682"/>
    </location>
</feature>
<proteinExistence type="predicted"/>
<feature type="compositionally biased region" description="Polar residues" evidence="2">
    <location>
        <begin position="238"/>
        <end position="254"/>
    </location>
</feature>
<dbReference type="KEGG" id="pfy:PFICI_06425"/>
<organism evidence="4 5">
    <name type="scientific">Pestalotiopsis fici (strain W106-1 / CGMCC3.15140)</name>
    <dbReference type="NCBI Taxonomy" id="1229662"/>
    <lineage>
        <taxon>Eukaryota</taxon>
        <taxon>Fungi</taxon>
        <taxon>Dikarya</taxon>
        <taxon>Ascomycota</taxon>
        <taxon>Pezizomycotina</taxon>
        <taxon>Sordariomycetes</taxon>
        <taxon>Xylariomycetidae</taxon>
        <taxon>Amphisphaeriales</taxon>
        <taxon>Sporocadaceae</taxon>
        <taxon>Pestalotiopsis</taxon>
    </lineage>
</organism>
<sequence>MQLASLTSSISSSEERKPYLWRMQHPEARKYQLFPKEKQLPSVVSGKQLDPEQAFAVAMAQSGEKSDKLEKEKSSLRLRIKEHHLNRRRKVSVPELGPMTTVHEVPMDSPTIPGRPPLHERSISSPVNSWRRHKLADSLPHLHDTTRESNESTRSNMAELQMTGVSASIQPMSPKSLAPLVIPKETGPLPRLAHQLSLSRLRSGNNSNASDTCPRSAKTEDSPRTRTPFTPFTPASVYMTTPKSAVTASTSPTPISAPAESRASPRPWEKAANITPVGTPQPNNDSMSTPRAEAEIPRSATAMSYRTEADASLRATAAMSHRRNQSDTGSIMERGRPRKRTDGSSVGVPLRRTASKASKSAERRAFETLPEGWKPTEASKMIESEELANLQKQAYGQAMRFEVLRKEHVESLSKELRHLDDRTEYLRRTYTSLRAGRRNLHSRICQYLRSPRVAKFSYESMLKQEEALAELDASIDDWVSKLEHAENRRTRVRQKLLEHVAAAATLASNPVDLAGASESLHQAMGVRIPNASIEATTPPRSPTKVEHQAYAPSPSSSPQRVVARVPSVIPEVPAESITAGLCLDDSASEHQSALARMESIRIYADSDVYALLADVETEFTKLSGVGRHTPEPIKVTDISDEKRKEIHRAQSHEALNGSGLVINSAQKTTKAPPMSPPAPTPPLKDDSANEGFLLTSAVFQPPAVSVS</sequence>
<dbReference type="OMA" id="EVPMDSP"/>
<feature type="compositionally biased region" description="Low complexity" evidence="2">
    <location>
        <begin position="200"/>
        <end position="210"/>
    </location>
</feature>
<dbReference type="EMBL" id="KI912112">
    <property type="protein sequence ID" value="ETS81423.1"/>
    <property type="molecule type" value="Genomic_DNA"/>
</dbReference>